<organism evidence="7 8">
    <name type="scientific">Paenibacillus aestuarii</name>
    <dbReference type="NCBI Taxonomy" id="516965"/>
    <lineage>
        <taxon>Bacteria</taxon>
        <taxon>Bacillati</taxon>
        <taxon>Bacillota</taxon>
        <taxon>Bacilli</taxon>
        <taxon>Bacillales</taxon>
        <taxon>Paenibacillaceae</taxon>
        <taxon>Paenibacillus</taxon>
    </lineage>
</organism>
<dbReference type="PANTHER" id="PTHR37422:SF13">
    <property type="entry name" value="LIPOPOLYSACCHARIDE BIOSYNTHESIS PROTEIN PA4999-RELATED"/>
    <property type="match status" value="1"/>
</dbReference>
<feature type="transmembrane region" description="Helical" evidence="5">
    <location>
        <begin position="50"/>
        <end position="67"/>
    </location>
</feature>
<dbReference type="Proteomes" id="UP001596044">
    <property type="component" value="Unassembled WGS sequence"/>
</dbReference>
<comment type="subcellular location">
    <subcellularLocation>
        <location evidence="1">Membrane</location>
        <topology evidence="1">Multi-pass membrane protein</topology>
    </subcellularLocation>
</comment>
<protein>
    <submittedName>
        <fullName evidence="7">O-antigen ligase family protein</fullName>
    </submittedName>
</protein>
<evidence type="ECO:0000256" key="3">
    <source>
        <dbReference type="ARBA" id="ARBA00022989"/>
    </source>
</evidence>
<feature type="transmembrane region" description="Helical" evidence="5">
    <location>
        <begin position="124"/>
        <end position="146"/>
    </location>
</feature>
<evidence type="ECO:0000313" key="7">
    <source>
        <dbReference type="EMBL" id="MFC5446779.1"/>
    </source>
</evidence>
<keyword evidence="3 5" id="KW-1133">Transmembrane helix</keyword>
<evidence type="ECO:0000256" key="2">
    <source>
        <dbReference type="ARBA" id="ARBA00022692"/>
    </source>
</evidence>
<evidence type="ECO:0000313" key="8">
    <source>
        <dbReference type="Proteomes" id="UP001596044"/>
    </source>
</evidence>
<evidence type="ECO:0000256" key="4">
    <source>
        <dbReference type="ARBA" id="ARBA00023136"/>
    </source>
</evidence>
<dbReference type="RefSeq" id="WP_270880523.1">
    <property type="nucleotide sequence ID" value="NZ_JAQFVF010000033.1"/>
</dbReference>
<proteinExistence type="predicted"/>
<evidence type="ECO:0000256" key="5">
    <source>
        <dbReference type="SAM" id="Phobius"/>
    </source>
</evidence>
<feature type="transmembrane region" description="Helical" evidence="5">
    <location>
        <begin position="252"/>
        <end position="271"/>
    </location>
</feature>
<gene>
    <name evidence="7" type="ORF">ACFPOG_00745</name>
</gene>
<keyword evidence="4 5" id="KW-0472">Membrane</keyword>
<feature type="transmembrane region" description="Helical" evidence="5">
    <location>
        <begin position="332"/>
        <end position="353"/>
    </location>
</feature>
<dbReference type="Pfam" id="PF04932">
    <property type="entry name" value="Wzy_C"/>
    <property type="match status" value="1"/>
</dbReference>
<keyword evidence="7" id="KW-0436">Ligase</keyword>
<dbReference type="InterPro" id="IPR007016">
    <property type="entry name" value="O-antigen_ligase-rel_domated"/>
</dbReference>
<accession>A0ABW0K096</accession>
<feature type="transmembrane region" description="Helical" evidence="5">
    <location>
        <begin position="365"/>
        <end position="381"/>
    </location>
</feature>
<feature type="transmembrane region" description="Helical" evidence="5">
    <location>
        <begin position="97"/>
        <end position="118"/>
    </location>
</feature>
<evidence type="ECO:0000259" key="6">
    <source>
        <dbReference type="Pfam" id="PF04932"/>
    </source>
</evidence>
<dbReference type="GO" id="GO:0016874">
    <property type="term" value="F:ligase activity"/>
    <property type="evidence" value="ECO:0007669"/>
    <property type="project" value="UniProtKB-KW"/>
</dbReference>
<reference evidence="8" key="1">
    <citation type="journal article" date="2019" name="Int. J. Syst. Evol. Microbiol.">
        <title>The Global Catalogue of Microorganisms (GCM) 10K type strain sequencing project: providing services to taxonomists for standard genome sequencing and annotation.</title>
        <authorList>
            <consortium name="The Broad Institute Genomics Platform"/>
            <consortium name="The Broad Institute Genome Sequencing Center for Infectious Disease"/>
            <person name="Wu L."/>
            <person name="Ma J."/>
        </authorList>
    </citation>
    <scope>NUCLEOTIDE SEQUENCE [LARGE SCALE GENOMIC DNA]</scope>
    <source>
        <strain evidence="8">KACC 11904</strain>
    </source>
</reference>
<comment type="caution">
    <text evidence="7">The sequence shown here is derived from an EMBL/GenBank/DDBJ whole genome shotgun (WGS) entry which is preliminary data.</text>
</comment>
<dbReference type="InterPro" id="IPR051533">
    <property type="entry name" value="WaaL-like"/>
</dbReference>
<evidence type="ECO:0000256" key="1">
    <source>
        <dbReference type="ARBA" id="ARBA00004141"/>
    </source>
</evidence>
<keyword evidence="8" id="KW-1185">Reference proteome</keyword>
<dbReference type="EMBL" id="JBHSMJ010000004">
    <property type="protein sequence ID" value="MFC5446779.1"/>
    <property type="molecule type" value="Genomic_DNA"/>
</dbReference>
<feature type="transmembrane region" description="Helical" evidence="5">
    <location>
        <begin position="73"/>
        <end position="90"/>
    </location>
</feature>
<name>A0ABW0K096_9BACL</name>
<feature type="domain" description="O-antigen ligase-related" evidence="6">
    <location>
        <begin position="210"/>
        <end position="349"/>
    </location>
</feature>
<sequence length="412" mass="47753">MRGYPVKTNLISANREVLNWKNALIFVLFLFPFFEPLSLRYVLSSSIAPIFEYLRFFFSIIVIFVYFNVNKRISKSVFFLVFFMMAYFVVSLSSIRWTLLAFFIVDITGIIMFFEIVMRRNKGTIIVSMFYLLFALCFINLIYLLVQPEGITSIGSQEVWNTAGYYNTIYDYVNFLERDNRLMNFLLPLWCSMMICYCKGYISKRMTFIVMLIIGMTLILVWSATSIIGGLVISITYFFIVVCKRKMRLLTFRNLALLLFIVNTAILIFNIQDKLSYFIEDILGKSSTLTGRTFIWEIAKSMIADSPLIGYGTREKGYIIAIFGSTWYAHNFVLDILIQGGIVLLVTFLFFIYSCYKSASSFKDGYAVKIMLVALAAWGIMGVSESFFYQYSFWITVSILSNIKYIENTAIH</sequence>
<feature type="transmembrane region" description="Helical" evidence="5">
    <location>
        <begin position="208"/>
        <end position="240"/>
    </location>
</feature>
<feature type="transmembrane region" description="Helical" evidence="5">
    <location>
        <begin position="23"/>
        <end position="43"/>
    </location>
</feature>
<dbReference type="PANTHER" id="PTHR37422">
    <property type="entry name" value="TEICHURONIC ACID BIOSYNTHESIS PROTEIN TUAE"/>
    <property type="match status" value="1"/>
</dbReference>
<keyword evidence="2 5" id="KW-0812">Transmembrane</keyword>